<name>A0A0B2UFC6_9GAMM</name>
<evidence type="ECO:0008006" key="3">
    <source>
        <dbReference type="Google" id="ProtNLM"/>
    </source>
</evidence>
<reference evidence="1 2" key="1">
    <citation type="submission" date="2014-03" db="EMBL/GenBank/DDBJ databases">
        <title>Genome sequence of the diesel-degrader and plant-growth promoter Acinetobacter oleivorans PF-1 isolated from the roots of poplar tree.</title>
        <authorList>
            <person name="Gkorezis P."/>
            <person name="van Hamme J."/>
            <person name="Rineau F."/>
            <person name="Vangronsveld J."/>
            <person name="Francetti A."/>
        </authorList>
    </citation>
    <scope>NUCLEOTIDE SEQUENCE [LARGE SCALE GENOMIC DNA]</scope>
    <source>
        <strain evidence="1 2">PF1</strain>
    </source>
</reference>
<dbReference type="AlphaFoldDB" id="A0A0B2UFC6"/>
<organism evidence="1 2">
    <name type="scientific">Acinetobacter oleivorans</name>
    <dbReference type="NCBI Taxonomy" id="1148157"/>
    <lineage>
        <taxon>Bacteria</taxon>
        <taxon>Pseudomonadati</taxon>
        <taxon>Pseudomonadota</taxon>
        <taxon>Gammaproteobacteria</taxon>
        <taxon>Moraxellales</taxon>
        <taxon>Moraxellaceae</taxon>
        <taxon>Acinetobacter</taxon>
    </lineage>
</organism>
<proteinExistence type="predicted"/>
<gene>
    <name evidence="1" type="ORF">DH17_09480</name>
</gene>
<dbReference type="EMBL" id="JHQK01000003">
    <property type="protein sequence ID" value="KHN67954.1"/>
    <property type="molecule type" value="Genomic_DNA"/>
</dbReference>
<dbReference type="Proteomes" id="UP000031012">
    <property type="component" value="Unassembled WGS sequence"/>
</dbReference>
<evidence type="ECO:0000313" key="2">
    <source>
        <dbReference type="Proteomes" id="UP000031012"/>
    </source>
</evidence>
<protein>
    <recommendedName>
        <fullName evidence="3">HNH endonuclease</fullName>
    </recommendedName>
</protein>
<comment type="caution">
    <text evidence="1">The sequence shown here is derived from an EMBL/GenBank/DDBJ whole genome shotgun (WGS) entry which is preliminary data.</text>
</comment>
<accession>A0A0B2UFC6</accession>
<evidence type="ECO:0000313" key="1">
    <source>
        <dbReference type="EMBL" id="KHN67954.1"/>
    </source>
</evidence>
<sequence>MATTNRDNFTQATINLLKRRVSGICSNPDCYVQTSEPQLTDTSKVNETGIAAHICAAAIGGPRYNSTMTQEERKHINNGIWLCSTCATKIDREPDLYPTPLLHRWKNLAEQRIKQNLNQKLYTQSEAEYQVNHSLLQASGISVPRRIQSSLSEIAKAINQHINHLDPRLDVHYSFINGHDYFNINIKENTEEAITVKFTPVSPKEYTQKFQDLLDHGHRFSCDISKIMTNSSGLNVLLPTDSEDATLTIEPNNKRKAVVEIENEEGNSLVTFEDVLILGRTTFSFFSQKFEGLLTFNINQIPYKGGSIKDAMNLNLNVHLWDNKLLSQLNYFEQIFKLYKTLSNLNKFSIKIYIEGLLVFSTTSNIPQTTFYGLNSLLSYTYYSSLLCNILKIEIPFQSEITFTAEEHQDIFETVEALKTIEIVDDFSCDCTLFEDKNLSIIFIQNSNEITIEQNTLIEIDNIFNLKIYENVYIRHIFKEANISLTKDKISKNQIYKVKIDNSNRLGKYFRTTTLDPLAGEKK</sequence>